<feature type="compositionally biased region" description="Polar residues" evidence="10">
    <location>
        <begin position="1"/>
        <end position="15"/>
    </location>
</feature>
<dbReference type="Proteomes" id="UP000001038">
    <property type="component" value="Chromosome 23"/>
</dbReference>
<evidence type="ECO:0000256" key="4">
    <source>
        <dbReference type="ARBA" id="ARBA00013508"/>
    </source>
</evidence>
<organism evidence="11 12">
    <name type="scientific">Oryzias latipes</name>
    <name type="common">Japanese rice fish</name>
    <name type="synonym">Japanese killifish</name>
    <dbReference type="NCBI Taxonomy" id="8090"/>
    <lineage>
        <taxon>Eukaryota</taxon>
        <taxon>Metazoa</taxon>
        <taxon>Chordata</taxon>
        <taxon>Craniata</taxon>
        <taxon>Vertebrata</taxon>
        <taxon>Euteleostomi</taxon>
        <taxon>Actinopterygii</taxon>
        <taxon>Neopterygii</taxon>
        <taxon>Teleostei</taxon>
        <taxon>Neoteleostei</taxon>
        <taxon>Acanthomorphata</taxon>
        <taxon>Ovalentaria</taxon>
        <taxon>Atherinomorphae</taxon>
        <taxon>Beloniformes</taxon>
        <taxon>Adrianichthyidae</taxon>
        <taxon>Oryziinae</taxon>
        <taxon>Oryzias</taxon>
    </lineage>
</organism>
<dbReference type="PANTHER" id="PTHR32078">
    <property type="entry name" value="NUCLEAR PROTEIN MDM1"/>
    <property type="match status" value="1"/>
</dbReference>
<dbReference type="GO" id="GO:0046600">
    <property type="term" value="P:negative regulation of centriole replication"/>
    <property type="evidence" value="ECO:0007669"/>
    <property type="project" value="InterPro"/>
</dbReference>
<keyword evidence="7" id="KW-0206">Cytoskeleton</keyword>
<comment type="subcellular location">
    <subcellularLocation>
        <location evidence="1">Cytoplasm</location>
        <location evidence="1">Cytoskeleton</location>
        <location evidence="1">Microtubule organizing center</location>
        <location evidence="1">Centrosome</location>
        <location evidence="1">Centriole</location>
    </subcellularLocation>
    <subcellularLocation>
        <location evidence="2">Nucleus</location>
    </subcellularLocation>
</comment>
<feature type="region of interest" description="Disordered" evidence="10">
    <location>
        <begin position="1"/>
        <end position="139"/>
    </location>
</feature>
<evidence type="ECO:0000256" key="2">
    <source>
        <dbReference type="ARBA" id="ARBA00004123"/>
    </source>
</evidence>
<comment type="function">
    <text evidence="9">Microtubule-binding protein that negatively regulates centriole duplication. Binds to and stabilizes microtubules.</text>
</comment>
<keyword evidence="5" id="KW-0963">Cytoplasm</keyword>
<evidence type="ECO:0000256" key="8">
    <source>
        <dbReference type="ARBA" id="ARBA00023242"/>
    </source>
</evidence>
<evidence type="ECO:0000256" key="7">
    <source>
        <dbReference type="ARBA" id="ARBA00023212"/>
    </source>
</evidence>
<dbReference type="Ensembl" id="ENSORLT00000028686.1">
    <property type="protein sequence ID" value="ENSORLP00000044522.1"/>
    <property type="gene ID" value="ENSORLG00000028525.1"/>
</dbReference>
<dbReference type="GO" id="GO:0005874">
    <property type="term" value="C:microtubule"/>
    <property type="evidence" value="ECO:0007669"/>
    <property type="project" value="UniProtKB-KW"/>
</dbReference>
<proteinExistence type="inferred from homology"/>
<evidence type="ECO:0000313" key="11">
    <source>
        <dbReference type="Ensembl" id="ENSORLP00000044522.1"/>
    </source>
</evidence>
<evidence type="ECO:0000256" key="6">
    <source>
        <dbReference type="ARBA" id="ARBA00022701"/>
    </source>
</evidence>
<protein>
    <recommendedName>
        <fullName evidence="4">Nuclear protein MDM1</fullName>
    </recommendedName>
</protein>
<dbReference type="GO" id="GO:0005634">
    <property type="term" value="C:nucleus"/>
    <property type="evidence" value="ECO:0007669"/>
    <property type="project" value="UniProtKB-SubCell"/>
</dbReference>
<dbReference type="AlphaFoldDB" id="A0A3B3ILI6"/>
<feature type="compositionally biased region" description="Basic and acidic residues" evidence="10">
    <location>
        <begin position="336"/>
        <end position="354"/>
    </location>
</feature>
<sequence length="522" mass="56616">MTVRFKSQTEYQRSFTLPRPSGARALACDPAAHPSSDPTRNTFSAGALRSSAHRKPNKPPTGSAGNPESLSEPEPPAGPRPPADPCPPKRPGLEPSVRPAAVGESDKPHPFRGHSQPQPSSPVPAAAANELQPPPPAMKVLYAGSRGITPYRMKPVSMETEYRRNFRGLIPPTGPRLRNYLDHELEPLFHSYEVNRRTREEEPASKLRLKHDSHPEEEDTPPLLGHRGRRKPEGNTNGAALQVTELRQRALMYRRRAWGANFSRDHLGQLLSHQNALWEPSSTTDSMADASPLAAGPSPDPGSHSGSCVDALDLASVSSLSRSAASELKTRTQRRTHAETHTTAEEEQRPDGLKAKPVQRSRSDLGSPAAGGTVLVGQQGNADVSSPKKVQRSSSLVSMTTEAGIPCGMPVKRKEAWPEKVSTHQHEPFFSPSPKPNSQASSSPPLAPPPLHAIQGSMRHPDFQHNGELGVRLRETSCSGGCGGREDDRLSVMSWRSAASCSAASVVLERAQKRQKSFWGKR</sequence>
<dbReference type="PANTHER" id="PTHR32078:SF1">
    <property type="entry name" value="NUCLEAR PROTEIN MDM1"/>
    <property type="match status" value="1"/>
</dbReference>
<feature type="compositionally biased region" description="Low complexity" evidence="10">
    <location>
        <begin position="115"/>
        <end position="128"/>
    </location>
</feature>
<dbReference type="Pfam" id="PF15501">
    <property type="entry name" value="MDM1"/>
    <property type="match status" value="2"/>
</dbReference>
<evidence type="ECO:0000256" key="1">
    <source>
        <dbReference type="ARBA" id="ARBA00004114"/>
    </source>
</evidence>
<dbReference type="InterPro" id="IPR029136">
    <property type="entry name" value="MDM1"/>
</dbReference>
<gene>
    <name evidence="11" type="primary">mdm1</name>
</gene>
<dbReference type="GeneTree" id="ENSGT00390000004106"/>
<dbReference type="GO" id="GO:0008017">
    <property type="term" value="F:microtubule binding"/>
    <property type="evidence" value="ECO:0007669"/>
    <property type="project" value="InterPro"/>
</dbReference>
<evidence type="ECO:0000256" key="10">
    <source>
        <dbReference type="SAM" id="MobiDB-lite"/>
    </source>
</evidence>
<keyword evidence="8" id="KW-0539">Nucleus</keyword>
<keyword evidence="12" id="KW-1185">Reference proteome</keyword>
<reference evidence="11 12" key="1">
    <citation type="journal article" date="2007" name="Nature">
        <title>The medaka draft genome and insights into vertebrate genome evolution.</title>
        <authorList>
            <person name="Kasahara M."/>
            <person name="Naruse K."/>
            <person name="Sasaki S."/>
            <person name="Nakatani Y."/>
            <person name="Qu W."/>
            <person name="Ahsan B."/>
            <person name="Yamada T."/>
            <person name="Nagayasu Y."/>
            <person name="Doi K."/>
            <person name="Kasai Y."/>
            <person name="Jindo T."/>
            <person name="Kobayashi D."/>
            <person name="Shimada A."/>
            <person name="Toyoda A."/>
            <person name="Kuroki Y."/>
            <person name="Fujiyama A."/>
            <person name="Sasaki T."/>
            <person name="Shimizu A."/>
            <person name="Asakawa S."/>
            <person name="Shimizu N."/>
            <person name="Hashimoto S."/>
            <person name="Yang J."/>
            <person name="Lee Y."/>
            <person name="Matsushima K."/>
            <person name="Sugano S."/>
            <person name="Sakaizumi M."/>
            <person name="Narita T."/>
            <person name="Ohishi K."/>
            <person name="Haga S."/>
            <person name="Ohta F."/>
            <person name="Nomoto H."/>
            <person name="Nogata K."/>
            <person name="Morishita T."/>
            <person name="Endo T."/>
            <person name="Shin-I T."/>
            <person name="Takeda H."/>
            <person name="Morishita S."/>
            <person name="Kohara Y."/>
        </authorList>
    </citation>
    <scope>NUCLEOTIDE SEQUENCE [LARGE SCALE GENOMIC DNA]</scope>
    <source>
        <strain evidence="11 12">Hd-rR</strain>
    </source>
</reference>
<evidence type="ECO:0000313" key="12">
    <source>
        <dbReference type="Proteomes" id="UP000001038"/>
    </source>
</evidence>
<keyword evidence="6" id="KW-0493">Microtubule</keyword>
<reference evidence="11" key="2">
    <citation type="submission" date="2025-08" db="UniProtKB">
        <authorList>
            <consortium name="Ensembl"/>
        </authorList>
    </citation>
    <scope>IDENTIFICATION</scope>
    <source>
        <strain evidence="11">Hd-rR</strain>
    </source>
</reference>
<reference evidence="11" key="3">
    <citation type="submission" date="2025-09" db="UniProtKB">
        <authorList>
            <consortium name="Ensembl"/>
        </authorList>
    </citation>
    <scope>IDENTIFICATION</scope>
    <source>
        <strain evidence="11">Hd-rR</strain>
    </source>
</reference>
<evidence type="ECO:0000256" key="3">
    <source>
        <dbReference type="ARBA" id="ARBA00010494"/>
    </source>
</evidence>
<comment type="similarity">
    <text evidence="3">Belongs to the MDM1 family.</text>
</comment>
<feature type="compositionally biased region" description="Basic and acidic residues" evidence="10">
    <location>
        <begin position="412"/>
        <end position="427"/>
    </location>
</feature>
<feature type="region of interest" description="Disordered" evidence="10">
    <location>
        <begin position="281"/>
        <end position="309"/>
    </location>
</feature>
<feature type="compositionally biased region" description="Polar residues" evidence="10">
    <location>
        <begin position="392"/>
        <end position="401"/>
    </location>
</feature>
<feature type="compositionally biased region" description="Basic and acidic residues" evidence="10">
    <location>
        <begin position="196"/>
        <end position="214"/>
    </location>
</feature>
<accession>A0A3B3ILI6</accession>
<feature type="compositionally biased region" description="Pro residues" evidence="10">
    <location>
        <begin position="73"/>
        <end position="90"/>
    </location>
</feature>
<evidence type="ECO:0000256" key="5">
    <source>
        <dbReference type="ARBA" id="ARBA00022490"/>
    </source>
</evidence>
<name>A0A3B3ILI6_ORYLA</name>
<dbReference type="Bgee" id="ENSORLG00000028525">
    <property type="expression patterns" value="Expressed in testis and 9 other cell types or tissues"/>
</dbReference>
<feature type="region of interest" description="Disordered" evidence="10">
    <location>
        <begin position="196"/>
        <end position="241"/>
    </location>
</feature>
<feature type="region of interest" description="Disordered" evidence="10">
    <location>
        <begin position="323"/>
        <end position="465"/>
    </location>
</feature>
<evidence type="ECO:0000256" key="9">
    <source>
        <dbReference type="ARBA" id="ARBA00045771"/>
    </source>
</evidence>
<dbReference type="GO" id="GO:0005814">
    <property type="term" value="C:centriole"/>
    <property type="evidence" value="ECO:0007669"/>
    <property type="project" value="UniProtKB-SubCell"/>
</dbReference>